<evidence type="ECO:0000313" key="1">
    <source>
        <dbReference type="EMBL" id="KAI4457729.1"/>
    </source>
</evidence>
<gene>
    <name evidence="1" type="ORF">MML48_7g00001768</name>
</gene>
<keyword evidence="2" id="KW-1185">Reference proteome</keyword>
<organism evidence="1 2">
    <name type="scientific">Holotrichia oblita</name>
    <name type="common">Chafer beetle</name>
    <dbReference type="NCBI Taxonomy" id="644536"/>
    <lineage>
        <taxon>Eukaryota</taxon>
        <taxon>Metazoa</taxon>
        <taxon>Ecdysozoa</taxon>
        <taxon>Arthropoda</taxon>
        <taxon>Hexapoda</taxon>
        <taxon>Insecta</taxon>
        <taxon>Pterygota</taxon>
        <taxon>Neoptera</taxon>
        <taxon>Endopterygota</taxon>
        <taxon>Coleoptera</taxon>
        <taxon>Polyphaga</taxon>
        <taxon>Scarabaeiformia</taxon>
        <taxon>Scarabaeidae</taxon>
        <taxon>Melolonthinae</taxon>
        <taxon>Holotrichia</taxon>
    </lineage>
</organism>
<protein>
    <submittedName>
        <fullName evidence="1">Dna replication licensing factor mcm family member</fullName>
    </submittedName>
</protein>
<dbReference type="Proteomes" id="UP001056778">
    <property type="component" value="Chromosome 7"/>
</dbReference>
<dbReference type="EMBL" id="CM043021">
    <property type="protein sequence ID" value="KAI4457729.1"/>
    <property type="molecule type" value="Genomic_DNA"/>
</dbReference>
<accession>A0ACB9SU79</accession>
<reference evidence="1" key="1">
    <citation type="submission" date="2022-04" db="EMBL/GenBank/DDBJ databases">
        <title>Chromosome-scale genome assembly of Holotrichia oblita Faldermann.</title>
        <authorList>
            <person name="Rongchong L."/>
        </authorList>
    </citation>
    <scope>NUCLEOTIDE SEQUENCE</scope>
    <source>
        <strain evidence="1">81SQS9</strain>
    </source>
</reference>
<comment type="caution">
    <text evidence="1">The sequence shown here is derived from an EMBL/GenBank/DDBJ whole genome shotgun (WGS) entry which is preliminary data.</text>
</comment>
<name>A0ACB9SU79_HOLOL</name>
<proteinExistence type="predicted"/>
<evidence type="ECO:0000313" key="2">
    <source>
        <dbReference type="Proteomes" id="UP001056778"/>
    </source>
</evidence>
<sequence length="959" mass="108281">MLSDYLLVHHREDLINILQDSDDSKHFSINIKFDRLLQEDSEIANKLLKEFESLATENKDSIILAQRDIVNELDAENFTIKNNVHIRLFNFPPCPELVKTTLPKNQDVGMFLEISGTIIRSTIPKLLEFKRNYECSKCKQIIIVKADFERRYLITPPTKCTSSECNGIKFVATSSIDRTNSKDYQEVKLQEQVSQSTIGLIPDSVWVILEDDLVDLCKPGDNVAVCGTVKRRWKIPAVGKKMEVEIVIKANHVFVNNDISSITIITPEMKEYFSLFWKKNKSNPLKGRDAIVNSFCPEIYGLFLIKLALMVTLAGGSQFKDIHDTKIKTRSEPHLLLVGDPGTGKSQLLKYAVRVISRSVFTTGIGSTSAGLTVTAVNENGEWQLEAGALVLSDGGVCCIDEFNSMKEHDRTSIHEAMEQQTLSVAKASIVCKLNTRCSILAATNPKGNLNPSQNFNANIGLASPLLSRFDLVFIIKDAINTKWDSLIADFILNDFVEDDKHVSSWDLQMLQAYFIHIKKLNPVLSNDTNKILGTYYQFQRKAIQRNRARTTVRLLDSLVRLSQAHARLMCHTEVEIIDAITAVMLIETSMQGDSSILGLEFDIYDVASDDPIQSYTQLIRSVLTKLQLFDLLEKELYNIEEKSNLQESSVDSSEIDETTLQTSLKNVFKRHNSTVKNVVISKRKNSNSVSNNNKKIKLISSEDDSQGNACLTLENSNSESKSNSDCDNSEPNFVSQEVNDTNSVVSQSSTKIKFQSSVDDNEIDGILDFSIQESPKRSAHGSCMSKSSRMLFKDCGSVISDDNFRVNEVDLPNKENTSTQKIVSENKLELNLSQRTRNRTFLSKFRFKPRDIDQQTLVFDRSIDDSVQNNEENIETITPVDNNDDSKDRSANELESNDLTQNTRNKLFINNFRFNPKAQVKEWVNFNGTSTQFSQTSKICSQSIFEQQEDCENLDLDL</sequence>